<evidence type="ECO:0000256" key="4">
    <source>
        <dbReference type="PROSITE-ProRule" id="PRU00108"/>
    </source>
</evidence>
<reference evidence="7" key="1">
    <citation type="journal article" date="2023" name="Mol. Biol. Evol.">
        <title>Third-Generation Sequencing Reveals the Adaptive Role of the Epigenome in Three Deep-Sea Polychaetes.</title>
        <authorList>
            <person name="Perez M."/>
            <person name="Aroh O."/>
            <person name="Sun Y."/>
            <person name="Lan Y."/>
            <person name="Juniper S.K."/>
            <person name="Young C.R."/>
            <person name="Angers B."/>
            <person name="Qian P.Y."/>
        </authorList>
    </citation>
    <scope>NUCLEOTIDE SEQUENCE</scope>
    <source>
        <strain evidence="7">P08H-3</strain>
    </source>
</reference>
<dbReference type="Pfam" id="PF05920">
    <property type="entry name" value="Homeobox_KN"/>
    <property type="match status" value="1"/>
</dbReference>
<evidence type="ECO:0000256" key="2">
    <source>
        <dbReference type="ARBA" id="ARBA00023155"/>
    </source>
</evidence>
<feature type="region of interest" description="Disordered" evidence="5">
    <location>
        <begin position="61"/>
        <end position="80"/>
    </location>
</feature>
<keyword evidence="1 4" id="KW-0238">DNA-binding</keyword>
<dbReference type="SUPFAM" id="SSF46689">
    <property type="entry name" value="Homeodomain-like"/>
    <property type="match status" value="1"/>
</dbReference>
<feature type="compositionally biased region" description="Low complexity" evidence="5">
    <location>
        <begin position="61"/>
        <end position="74"/>
    </location>
</feature>
<protein>
    <recommendedName>
        <fullName evidence="6">Homeobox domain-containing protein</fullName>
    </recommendedName>
</protein>
<dbReference type="InterPro" id="IPR001356">
    <property type="entry name" value="HD"/>
</dbReference>
<dbReference type="GO" id="GO:0006355">
    <property type="term" value="P:regulation of DNA-templated transcription"/>
    <property type="evidence" value="ECO:0007669"/>
    <property type="project" value="InterPro"/>
</dbReference>
<dbReference type="GO" id="GO:0003677">
    <property type="term" value="F:DNA binding"/>
    <property type="evidence" value="ECO:0007669"/>
    <property type="project" value="UniProtKB-UniRule"/>
</dbReference>
<dbReference type="GO" id="GO:0005634">
    <property type="term" value="C:nucleus"/>
    <property type="evidence" value="ECO:0007669"/>
    <property type="project" value="UniProtKB-SubCell"/>
</dbReference>
<evidence type="ECO:0000313" key="7">
    <source>
        <dbReference type="EMBL" id="KAK2165324.1"/>
    </source>
</evidence>
<dbReference type="EMBL" id="JAODUP010000052">
    <property type="protein sequence ID" value="KAK2165324.1"/>
    <property type="molecule type" value="Genomic_DNA"/>
</dbReference>
<dbReference type="CDD" id="cd00086">
    <property type="entry name" value="homeodomain"/>
    <property type="match status" value="1"/>
</dbReference>
<keyword evidence="3 4" id="KW-0539">Nucleus</keyword>
<organism evidence="7 8">
    <name type="scientific">Paralvinella palmiformis</name>
    <dbReference type="NCBI Taxonomy" id="53620"/>
    <lineage>
        <taxon>Eukaryota</taxon>
        <taxon>Metazoa</taxon>
        <taxon>Spiralia</taxon>
        <taxon>Lophotrochozoa</taxon>
        <taxon>Annelida</taxon>
        <taxon>Polychaeta</taxon>
        <taxon>Sedentaria</taxon>
        <taxon>Canalipalpata</taxon>
        <taxon>Terebellida</taxon>
        <taxon>Terebelliformia</taxon>
        <taxon>Alvinellidae</taxon>
        <taxon>Paralvinella</taxon>
    </lineage>
</organism>
<feature type="domain" description="Homeobox" evidence="6">
    <location>
        <begin position="404"/>
        <end position="467"/>
    </location>
</feature>
<gene>
    <name evidence="7" type="ORF">LSH36_52g09021</name>
</gene>
<accession>A0AAD9NFI8</accession>
<evidence type="ECO:0000313" key="8">
    <source>
        <dbReference type="Proteomes" id="UP001208570"/>
    </source>
</evidence>
<dbReference type="PROSITE" id="PS50071">
    <property type="entry name" value="HOMEOBOX_2"/>
    <property type="match status" value="1"/>
</dbReference>
<keyword evidence="8" id="KW-1185">Reference proteome</keyword>
<evidence type="ECO:0000256" key="5">
    <source>
        <dbReference type="SAM" id="MobiDB-lite"/>
    </source>
</evidence>
<proteinExistence type="predicted"/>
<keyword evidence="2 4" id="KW-0371">Homeobox</keyword>
<name>A0AAD9NFI8_9ANNE</name>
<comment type="subcellular location">
    <subcellularLocation>
        <location evidence="4">Nucleus</location>
    </subcellularLocation>
</comment>
<sequence>MIREAIKILREISINRVSSSVLSADLRALLDKITDTESCLTIYYYKPQKMDMNSISTLELTPNSSNNGTTSYSSAVTSPLSPELNEEAGAFSQLFTIPDISAISADSGQHFCGSFFEAQDYLAPSSSPLVQSESRIPRIKQETSGSQLLPETVGTEALTTPEYSSIGYYSNSDQTPTSYYSYGESEAAPWSVYVTDHCSDEIREPNSSDTDLHGDDVAVSTSTPGMPRSVGQTASGRLRHLINNPLYRDLQTSLFPECTAQEGSPDALMASQPGGRSSTPITVRITVVNLRFMKLIHSKCRDQVLELQNFYYLKSAELESGRVTLLQTGPTSWLMSSINAQYDQLHHELIDRIEQSLELMERHIVDVRRQRKRQLAQRRGQVIARPGYQTTPPAGRYPDPNAATRRVNGKHLVNEVAIQIMTNWYERNSEHPYPSYEAAGVMATAGNITVDQAKKWFANRRLKLGDTKCLSEIAKRRRHVLASSKDDIWLVGASASE</sequence>
<feature type="DNA-binding region" description="Homeobox" evidence="4">
    <location>
        <begin position="406"/>
        <end position="468"/>
    </location>
</feature>
<dbReference type="AlphaFoldDB" id="A0AAD9NFI8"/>
<evidence type="ECO:0000256" key="3">
    <source>
        <dbReference type="ARBA" id="ARBA00023242"/>
    </source>
</evidence>
<dbReference type="Proteomes" id="UP001208570">
    <property type="component" value="Unassembled WGS sequence"/>
</dbReference>
<dbReference type="InterPro" id="IPR009057">
    <property type="entry name" value="Homeodomain-like_sf"/>
</dbReference>
<comment type="caution">
    <text evidence="7">The sequence shown here is derived from an EMBL/GenBank/DDBJ whole genome shotgun (WGS) entry which is preliminary data.</text>
</comment>
<evidence type="ECO:0000259" key="6">
    <source>
        <dbReference type="PROSITE" id="PS50071"/>
    </source>
</evidence>
<dbReference type="InterPro" id="IPR008422">
    <property type="entry name" value="KN_HD"/>
</dbReference>
<evidence type="ECO:0000256" key="1">
    <source>
        <dbReference type="ARBA" id="ARBA00023125"/>
    </source>
</evidence>
<dbReference type="Gene3D" id="1.10.10.60">
    <property type="entry name" value="Homeodomain-like"/>
    <property type="match status" value="1"/>
</dbReference>